<gene>
    <name evidence="1" type="ORF">NM208_g13280</name>
</gene>
<organism evidence="1 2">
    <name type="scientific">Fusarium decemcellulare</name>
    <dbReference type="NCBI Taxonomy" id="57161"/>
    <lineage>
        <taxon>Eukaryota</taxon>
        <taxon>Fungi</taxon>
        <taxon>Dikarya</taxon>
        <taxon>Ascomycota</taxon>
        <taxon>Pezizomycotina</taxon>
        <taxon>Sordariomycetes</taxon>
        <taxon>Hypocreomycetidae</taxon>
        <taxon>Hypocreales</taxon>
        <taxon>Nectriaceae</taxon>
        <taxon>Fusarium</taxon>
        <taxon>Fusarium decemcellulare species complex</taxon>
    </lineage>
</organism>
<name>A0ACC1RKD0_9HYPO</name>
<accession>A0ACC1RKD0</accession>
<keyword evidence="2" id="KW-1185">Reference proteome</keyword>
<evidence type="ECO:0000313" key="2">
    <source>
        <dbReference type="Proteomes" id="UP001148629"/>
    </source>
</evidence>
<comment type="caution">
    <text evidence="1">The sequence shown here is derived from an EMBL/GenBank/DDBJ whole genome shotgun (WGS) entry which is preliminary data.</text>
</comment>
<dbReference type="EMBL" id="JANRMS010002668">
    <property type="protein sequence ID" value="KAJ3521456.1"/>
    <property type="molecule type" value="Genomic_DNA"/>
</dbReference>
<dbReference type="Proteomes" id="UP001148629">
    <property type="component" value="Unassembled WGS sequence"/>
</dbReference>
<evidence type="ECO:0000313" key="1">
    <source>
        <dbReference type="EMBL" id="KAJ3521456.1"/>
    </source>
</evidence>
<sequence length="691" mass="77812">MVKGNAAAATAAASGPGIYSAVYSGIPVYEFQFGGDLKEHVMRRRHDNWINATHILKAAGFDKPARTRILERDVQKEVHEKIQGGYGKYQGWSLSRPYLFAFLHCYQAPGSLSKTVKHWQNDTVLSIDCDPYLSLYPAQTAPLPLRGIQANPKEQNLALRYQKWNNPPPPPPPPAPVVHDDGDTLMGEEDTPDNLTVASASYMAEDERFDIPNVPGTARKRRRDDMQDLTEQQHALYGDELLDYFLLSKTEQPAVKPEPPPNFQPNWPIDAEDHTALHWASAMGDVDVVKQLKRFNASPTVKNIRGETPFMHSVNFTNCYEKQTFPVVMKELFETFDARDTMGCTVIHHAAVMKNGRVFNSSCSRYYLDNILNKLQETLEPSAFQQLLDIQDNEGNTALHLAAQRNARKCIRALLGRNASSDISNNEGVRAEDLIMDLNATKKDRGPQRSSSPFAPDSQRHASFRDALVEKSNRKPPTVFHSAAANTVQSRISPLIMEKFQDLAKSYEEEWHEKDVAETEAKRILSNTQAELTLIRQQIADVEAQLEPDEAASKIMNEANLAKHQVLSLITHQNRLHVQQSVDAELSRINGDGGVQEESYEERLGLARQLSQMLTEQRQVEMDYVEALSMMGTGDKIEKYRRLLKRCLDPKDGESLDTNLDSLIDMMEEERDVHGMDGVMEAEPMELTAGM</sequence>
<reference evidence="1" key="1">
    <citation type="submission" date="2022-08" db="EMBL/GenBank/DDBJ databases">
        <title>Genome Sequence of Fusarium decemcellulare.</title>
        <authorList>
            <person name="Buettner E."/>
        </authorList>
    </citation>
    <scope>NUCLEOTIDE SEQUENCE</scope>
    <source>
        <strain evidence="1">Babe19</strain>
    </source>
</reference>
<proteinExistence type="predicted"/>
<protein>
    <submittedName>
        <fullName evidence="1">Uncharacterized protein</fullName>
    </submittedName>
</protein>